<dbReference type="Pfam" id="PF12802">
    <property type="entry name" value="MarR_2"/>
    <property type="match status" value="1"/>
</dbReference>
<dbReference type="CDD" id="cd00090">
    <property type="entry name" value="HTH_ARSR"/>
    <property type="match status" value="1"/>
</dbReference>
<dbReference type="RefSeq" id="WP_191839228.1">
    <property type="nucleotide sequence ID" value="NZ_BAAALB010000006.1"/>
</dbReference>
<name>A0A8J3NQN4_9ACTN</name>
<keyword evidence="1" id="KW-0805">Transcription regulation</keyword>
<dbReference type="EMBL" id="BONG01000015">
    <property type="protein sequence ID" value="GIF89397.1"/>
    <property type="molecule type" value="Genomic_DNA"/>
</dbReference>
<keyword evidence="2" id="KW-0238">DNA-binding</keyword>
<dbReference type="PANTHER" id="PTHR33164">
    <property type="entry name" value="TRANSCRIPTIONAL REGULATOR, MARR FAMILY"/>
    <property type="match status" value="1"/>
</dbReference>
<dbReference type="InterPro" id="IPR039422">
    <property type="entry name" value="MarR/SlyA-like"/>
</dbReference>
<dbReference type="InterPro" id="IPR000835">
    <property type="entry name" value="HTH_MarR-typ"/>
</dbReference>
<protein>
    <submittedName>
        <fullName evidence="5">MarR family transcriptional regulator</fullName>
    </submittedName>
</protein>
<dbReference type="SUPFAM" id="SSF46785">
    <property type="entry name" value="Winged helix' DNA-binding domain"/>
    <property type="match status" value="1"/>
</dbReference>
<evidence type="ECO:0000313" key="5">
    <source>
        <dbReference type="EMBL" id="GIF89397.1"/>
    </source>
</evidence>
<organism evidence="5 6">
    <name type="scientific">Catellatospora chokoriensis</name>
    <dbReference type="NCBI Taxonomy" id="310353"/>
    <lineage>
        <taxon>Bacteria</taxon>
        <taxon>Bacillati</taxon>
        <taxon>Actinomycetota</taxon>
        <taxon>Actinomycetes</taxon>
        <taxon>Micromonosporales</taxon>
        <taxon>Micromonosporaceae</taxon>
        <taxon>Catellatospora</taxon>
    </lineage>
</organism>
<sequence>MAHLPEREAVGTLLRHVLELLDGDVAKVYAELDLADYRPRYSPVVRALLAQGPLPIRDLARAVGVTHSAASQTVAQMNRAGLVDLTPGADARQRLVGLTPKAHELLPVITAEWSATTAAMRTLDSELSIPLVDLLTELATALTRRPFRQRIADAGLPAPPPRS</sequence>
<dbReference type="Proteomes" id="UP000619293">
    <property type="component" value="Unassembled WGS sequence"/>
</dbReference>
<dbReference type="InterPro" id="IPR011991">
    <property type="entry name" value="ArsR-like_HTH"/>
</dbReference>
<keyword evidence="6" id="KW-1185">Reference proteome</keyword>
<evidence type="ECO:0000313" key="6">
    <source>
        <dbReference type="Proteomes" id="UP000619293"/>
    </source>
</evidence>
<evidence type="ECO:0000256" key="2">
    <source>
        <dbReference type="ARBA" id="ARBA00023125"/>
    </source>
</evidence>
<evidence type="ECO:0000256" key="1">
    <source>
        <dbReference type="ARBA" id="ARBA00023015"/>
    </source>
</evidence>
<dbReference type="GO" id="GO:0003700">
    <property type="term" value="F:DNA-binding transcription factor activity"/>
    <property type="evidence" value="ECO:0007669"/>
    <property type="project" value="InterPro"/>
</dbReference>
<accession>A0A8J3NQN4</accession>
<gene>
    <name evidence="5" type="ORF">Cch02nite_28410</name>
</gene>
<dbReference type="Gene3D" id="1.10.10.10">
    <property type="entry name" value="Winged helix-like DNA-binding domain superfamily/Winged helix DNA-binding domain"/>
    <property type="match status" value="1"/>
</dbReference>
<dbReference type="GO" id="GO:0003677">
    <property type="term" value="F:DNA binding"/>
    <property type="evidence" value="ECO:0007669"/>
    <property type="project" value="UniProtKB-KW"/>
</dbReference>
<feature type="domain" description="HTH marR-type" evidence="4">
    <location>
        <begin position="27"/>
        <end position="128"/>
    </location>
</feature>
<evidence type="ECO:0000259" key="4">
    <source>
        <dbReference type="SMART" id="SM00347"/>
    </source>
</evidence>
<dbReference type="InterPro" id="IPR036390">
    <property type="entry name" value="WH_DNA-bd_sf"/>
</dbReference>
<dbReference type="AlphaFoldDB" id="A0A8J3NQN4"/>
<proteinExistence type="predicted"/>
<dbReference type="InterPro" id="IPR036388">
    <property type="entry name" value="WH-like_DNA-bd_sf"/>
</dbReference>
<dbReference type="GO" id="GO:0006950">
    <property type="term" value="P:response to stress"/>
    <property type="evidence" value="ECO:0007669"/>
    <property type="project" value="TreeGrafter"/>
</dbReference>
<reference evidence="5 6" key="1">
    <citation type="submission" date="2021-01" db="EMBL/GenBank/DDBJ databases">
        <title>Whole genome shotgun sequence of Catellatospora chokoriensis NBRC 107358.</title>
        <authorList>
            <person name="Komaki H."/>
            <person name="Tamura T."/>
        </authorList>
    </citation>
    <scope>NUCLEOTIDE SEQUENCE [LARGE SCALE GENOMIC DNA]</scope>
    <source>
        <strain evidence="5 6">NBRC 107358</strain>
    </source>
</reference>
<dbReference type="SMART" id="SM00347">
    <property type="entry name" value="HTH_MARR"/>
    <property type="match status" value="1"/>
</dbReference>
<evidence type="ECO:0000256" key="3">
    <source>
        <dbReference type="ARBA" id="ARBA00023163"/>
    </source>
</evidence>
<keyword evidence="3" id="KW-0804">Transcription</keyword>
<comment type="caution">
    <text evidence="5">The sequence shown here is derived from an EMBL/GenBank/DDBJ whole genome shotgun (WGS) entry which is preliminary data.</text>
</comment>
<dbReference type="PANTHER" id="PTHR33164:SF64">
    <property type="entry name" value="TRANSCRIPTIONAL REGULATOR SLYA"/>
    <property type="match status" value="1"/>
</dbReference>